<evidence type="ECO:0000313" key="1">
    <source>
        <dbReference type="EMBL" id="QQP93799.1"/>
    </source>
</evidence>
<geneLocation type="plasmid" evidence="1 2">
    <name>pTT6-3</name>
</geneLocation>
<protein>
    <submittedName>
        <fullName evidence="1">Replication initiator protein A</fullName>
    </submittedName>
</protein>
<reference evidence="1" key="1">
    <citation type="submission" date="2021-02" db="EMBL/GenBank/DDBJ databases">
        <title>Skermanella TT6 skin isolate.</title>
        <authorList>
            <person name="Lee K."/>
            <person name="Ganzorig M."/>
        </authorList>
    </citation>
    <scope>NUCLEOTIDE SEQUENCE</scope>
    <source>
        <strain evidence="1">TT6</strain>
    </source>
</reference>
<gene>
    <name evidence="1" type="ORF">IGS68_34300</name>
</gene>
<dbReference type="Pfam" id="PF10134">
    <property type="entry name" value="RPA"/>
    <property type="match status" value="1"/>
</dbReference>
<dbReference type="Proteomes" id="UP000595197">
    <property type="component" value="Plasmid pTT6-3"/>
</dbReference>
<accession>A0ABX7BKN9</accession>
<name>A0ABX7BKN9_9PROT</name>
<dbReference type="EMBL" id="CP067423">
    <property type="protein sequence ID" value="QQP93799.1"/>
    <property type="molecule type" value="Genomic_DNA"/>
</dbReference>
<keyword evidence="1" id="KW-0614">Plasmid</keyword>
<organism evidence="1 2">
    <name type="scientific">Skermanella cutis</name>
    <dbReference type="NCBI Taxonomy" id="2775420"/>
    <lineage>
        <taxon>Bacteria</taxon>
        <taxon>Pseudomonadati</taxon>
        <taxon>Pseudomonadota</taxon>
        <taxon>Alphaproteobacteria</taxon>
        <taxon>Rhodospirillales</taxon>
        <taxon>Azospirillaceae</taxon>
        <taxon>Skermanella</taxon>
    </lineage>
</organism>
<sequence length="310" mass="35650">MQPDQLALQLDSPLMGKAKNDRNLMVYAWFGLNREKQTELPIYDDGKVRIEVTGTKHGIANIWDAELLIYLASIIQERINLGVVPEPLVSFAAHDFFRITETKPGGSSYDRLEEALARLRGTLIRTNIETGGEGESEGFGWIDSYKIQYRRGRDGEKIMKAVQVRICDWLFRAIVKDRRMLTYDPRYFKLAPLEKRLYEIARAHCGNQNGFKINLLKLHRRIGTAMEPRFFKAQLVKMAKRKNPLPEYGFMLVDPRVKLSVDKKALPPPGRTPLKSWMVFFFRTDRLSSMPPFATAPEVEDDFPVSELPS</sequence>
<dbReference type="InterPro" id="IPR018777">
    <property type="entry name" value="Replication_initiator_prot_A"/>
</dbReference>
<proteinExistence type="predicted"/>
<evidence type="ECO:0000313" key="2">
    <source>
        <dbReference type="Proteomes" id="UP000595197"/>
    </source>
</evidence>
<keyword evidence="2" id="KW-1185">Reference proteome</keyword>
<dbReference type="RefSeq" id="WP_201083570.1">
    <property type="nucleotide sequence ID" value="NZ_CP067423.1"/>
</dbReference>